<reference evidence="3 4" key="1">
    <citation type="submission" date="2016-01" db="EMBL/GenBank/DDBJ databases">
        <title>High potential of lignocellulose degradation of a new Verrucomicrobia species.</title>
        <authorList>
            <person name="Wang Y."/>
            <person name="Shi Y."/>
            <person name="Qiu Z."/>
            <person name="Liu S."/>
            <person name="Yang H."/>
        </authorList>
    </citation>
    <scope>NUCLEOTIDE SEQUENCE [LARGE SCALE GENOMIC DNA]</scope>
    <source>
        <strain evidence="3 4">TSB47</strain>
    </source>
</reference>
<keyword evidence="4" id="KW-1185">Reference proteome</keyword>
<evidence type="ECO:0000256" key="1">
    <source>
        <dbReference type="SAM" id="MobiDB-lite"/>
    </source>
</evidence>
<protein>
    <submittedName>
        <fullName evidence="3">Uncharacterized protein</fullName>
    </submittedName>
</protein>
<evidence type="ECO:0000313" key="3">
    <source>
        <dbReference type="EMBL" id="OAM91641.1"/>
    </source>
</evidence>
<dbReference type="STRING" id="1184151.AW736_02245"/>
<evidence type="ECO:0000256" key="2">
    <source>
        <dbReference type="SAM" id="Phobius"/>
    </source>
</evidence>
<feature type="compositionally biased region" description="Basic and acidic residues" evidence="1">
    <location>
        <begin position="39"/>
        <end position="53"/>
    </location>
</feature>
<dbReference type="Proteomes" id="UP000078486">
    <property type="component" value="Unassembled WGS sequence"/>
</dbReference>
<name>A0A178IPL2_9BACT</name>
<accession>A0A178IPL2</accession>
<feature type="region of interest" description="Disordered" evidence="1">
    <location>
        <begin position="1"/>
        <end position="53"/>
    </location>
</feature>
<dbReference type="AlphaFoldDB" id="A0A178IPL2"/>
<dbReference type="EMBL" id="LRRQ01000018">
    <property type="protein sequence ID" value="OAM91641.1"/>
    <property type="molecule type" value="Genomic_DNA"/>
</dbReference>
<comment type="caution">
    <text evidence="3">The sequence shown here is derived from an EMBL/GenBank/DDBJ whole genome shotgun (WGS) entry which is preliminary data.</text>
</comment>
<feature type="compositionally biased region" description="Polar residues" evidence="1">
    <location>
        <begin position="23"/>
        <end position="37"/>
    </location>
</feature>
<keyword evidence="2" id="KW-0812">Transmembrane</keyword>
<dbReference type="RefSeq" id="WP_068768657.1">
    <property type="nucleotide sequence ID" value="NZ_CP109796.1"/>
</dbReference>
<keyword evidence="2" id="KW-0472">Membrane</keyword>
<sequence>MTTESTGAQIPASGRKPPPAGQPESTAHYNPQGTASPTHDIRVEKHEDSSRELLKPFAAEKSPRSVITIAAEEYQRLKKLDNLKLLGLHPEKTRLPKAEETRLRKLVTDSSIDAIAGEKKQELEKASRVQTEIAVKKALEAAQKRSRKKTETKGLRHRLLAVGLILAAGLAGWQFKPREQNRIAQSPSTIEIAPERQAQALNWAFHHTDRAILWITSVADRDIIRHLQAKLQNHGNLGCVILVTQEAAQDFETIAREINVTTYVYPGSLGHINRLIFDDQLILDATSATGVILMPNPAKAREIKEWITAFLEPHVYQLHRSD</sequence>
<keyword evidence="2" id="KW-1133">Transmembrane helix</keyword>
<proteinExistence type="predicted"/>
<organism evidence="3 4">
    <name type="scientific">Termitidicoccus mucosus</name>
    <dbReference type="NCBI Taxonomy" id="1184151"/>
    <lineage>
        <taxon>Bacteria</taxon>
        <taxon>Pseudomonadati</taxon>
        <taxon>Verrucomicrobiota</taxon>
        <taxon>Opitutia</taxon>
        <taxon>Opitutales</taxon>
        <taxon>Opitutaceae</taxon>
        <taxon>Termitidicoccus</taxon>
    </lineage>
</organism>
<evidence type="ECO:0000313" key="4">
    <source>
        <dbReference type="Proteomes" id="UP000078486"/>
    </source>
</evidence>
<feature type="transmembrane region" description="Helical" evidence="2">
    <location>
        <begin position="155"/>
        <end position="175"/>
    </location>
</feature>
<gene>
    <name evidence="3" type="ORF">AW736_02245</name>
</gene>